<evidence type="ECO:0000313" key="2">
    <source>
        <dbReference type="Proteomes" id="UP000796761"/>
    </source>
</evidence>
<accession>A0A8K1GRE7</accession>
<evidence type="ECO:0000313" key="1">
    <source>
        <dbReference type="EMBL" id="TRZ23856.1"/>
    </source>
</evidence>
<dbReference type="AlphaFoldDB" id="A0A8K1GRE7"/>
<name>A0A8K1GRE7_9PASS</name>
<dbReference type="EMBL" id="SWJQ01000060">
    <property type="protein sequence ID" value="TRZ23856.1"/>
    <property type="molecule type" value="Genomic_DNA"/>
</dbReference>
<dbReference type="GO" id="GO:0061343">
    <property type="term" value="P:cell adhesion involved in heart morphogenesis"/>
    <property type="evidence" value="ECO:0007669"/>
    <property type="project" value="TreeGrafter"/>
</dbReference>
<keyword evidence="2" id="KW-1185">Reference proteome</keyword>
<dbReference type="OrthoDB" id="416454at2759"/>
<gene>
    <name evidence="1" type="ORF">HGM15179_003247</name>
</gene>
<dbReference type="PANTHER" id="PTHR33395">
    <property type="entry name" value="TRANSCRIPTASE, PUTATIVE-RELATED-RELATED"/>
    <property type="match status" value="1"/>
</dbReference>
<dbReference type="Proteomes" id="UP000796761">
    <property type="component" value="Unassembled WGS sequence"/>
</dbReference>
<sequence>MGPDGRHLRVTKELIKETTKPFLIIYQQSWLTRDVPSEWKLANIIYKNSQKEDTENHRPAMLTSVPEKDMEHIIFDTNSHSILLEKLADRGLDGCILYWVENWPDVQRVVRNGVISSWQPVINRVLAPPECKRPDMAGCYTAATWLQSSAMPLPPARASDMYLF</sequence>
<proteinExistence type="predicted"/>
<protein>
    <submittedName>
        <fullName evidence="1">Uncharacterized protein</fullName>
    </submittedName>
</protein>
<dbReference type="PANTHER" id="PTHR33395:SF22">
    <property type="entry name" value="REVERSE TRANSCRIPTASE DOMAIN-CONTAINING PROTEIN"/>
    <property type="match status" value="1"/>
</dbReference>
<dbReference type="GO" id="GO:0007508">
    <property type="term" value="P:larval heart development"/>
    <property type="evidence" value="ECO:0007669"/>
    <property type="project" value="TreeGrafter"/>
</dbReference>
<dbReference type="GO" id="GO:0031012">
    <property type="term" value="C:extracellular matrix"/>
    <property type="evidence" value="ECO:0007669"/>
    <property type="project" value="TreeGrafter"/>
</dbReference>
<comment type="caution">
    <text evidence="1">The sequence shown here is derived from an EMBL/GenBank/DDBJ whole genome shotgun (WGS) entry which is preliminary data.</text>
</comment>
<reference evidence="1" key="1">
    <citation type="submission" date="2019-04" db="EMBL/GenBank/DDBJ databases">
        <title>Genome assembly of Zosterops borbonicus 15179.</title>
        <authorList>
            <person name="Leroy T."/>
            <person name="Anselmetti Y."/>
            <person name="Tilak M.-K."/>
            <person name="Nabholz B."/>
        </authorList>
    </citation>
    <scope>NUCLEOTIDE SEQUENCE</scope>
    <source>
        <strain evidence="1">HGM_15179</strain>
        <tissue evidence="1">Muscle</tissue>
    </source>
</reference>
<organism evidence="1 2">
    <name type="scientific">Zosterops borbonicus</name>
    <dbReference type="NCBI Taxonomy" id="364589"/>
    <lineage>
        <taxon>Eukaryota</taxon>
        <taxon>Metazoa</taxon>
        <taxon>Chordata</taxon>
        <taxon>Craniata</taxon>
        <taxon>Vertebrata</taxon>
        <taxon>Euteleostomi</taxon>
        <taxon>Archelosauria</taxon>
        <taxon>Archosauria</taxon>
        <taxon>Dinosauria</taxon>
        <taxon>Saurischia</taxon>
        <taxon>Theropoda</taxon>
        <taxon>Coelurosauria</taxon>
        <taxon>Aves</taxon>
        <taxon>Neognathae</taxon>
        <taxon>Neoaves</taxon>
        <taxon>Telluraves</taxon>
        <taxon>Australaves</taxon>
        <taxon>Passeriformes</taxon>
        <taxon>Sylvioidea</taxon>
        <taxon>Zosteropidae</taxon>
        <taxon>Zosterops</taxon>
    </lineage>
</organism>